<proteinExistence type="predicted"/>
<reference evidence="1 3" key="1">
    <citation type="submission" date="2015-04" db="EMBL/GenBank/DDBJ databases">
        <title>Genome sequence of Kerstersia gyiorum CG1.</title>
        <authorList>
            <person name="Greninger A.L."/>
            <person name="Kozyreva V."/>
            <person name="Chaturvedi V."/>
        </authorList>
    </citation>
    <scope>NUCLEOTIDE SEQUENCE [LARGE SCALE GENOMIC DNA]</scope>
    <source>
        <strain evidence="1 3">CG1</strain>
    </source>
</reference>
<dbReference type="Proteomes" id="UP000078084">
    <property type="component" value="Unassembled WGS sequence"/>
</dbReference>
<dbReference type="PATRIC" id="fig|206506.3.peg.52"/>
<evidence type="ECO:0000313" key="1">
    <source>
        <dbReference type="EMBL" id="KKO72819.1"/>
    </source>
</evidence>
<keyword evidence="3" id="KW-1185">Reference proteome</keyword>
<reference evidence="2 4" key="2">
    <citation type="submission" date="2019-02" db="EMBL/GenBank/DDBJ databases">
        <title>Genomic Encyclopedia of Type Strains, Phase IV (KMG-IV): sequencing the most valuable type-strain genomes for metagenomic binning, comparative biology and taxonomic classification.</title>
        <authorList>
            <person name="Goeker M."/>
        </authorList>
    </citation>
    <scope>NUCLEOTIDE SEQUENCE [LARGE SCALE GENOMIC DNA]</scope>
    <source>
        <strain evidence="2 4">DSM 16618</strain>
    </source>
</reference>
<evidence type="ECO:0000313" key="4">
    <source>
        <dbReference type="Proteomes" id="UP000292039"/>
    </source>
</evidence>
<dbReference type="RefSeq" id="WP_068366211.1">
    <property type="nucleotide sequence ID" value="NZ_CBCSEB010000007.1"/>
</dbReference>
<dbReference type="Proteomes" id="UP000292039">
    <property type="component" value="Unassembled WGS sequence"/>
</dbReference>
<evidence type="ECO:0000313" key="2">
    <source>
        <dbReference type="EMBL" id="RZS74010.1"/>
    </source>
</evidence>
<organism evidence="1 3">
    <name type="scientific">Kerstersia gyiorum</name>
    <dbReference type="NCBI Taxonomy" id="206506"/>
    <lineage>
        <taxon>Bacteria</taxon>
        <taxon>Pseudomonadati</taxon>
        <taxon>Pseudomonadota</taxon>
        <taxon>Betaproteobacteria</taxon>
        <taxon>Burkholderiales</taxon>
        <taxon>Alcaligenaceae</taxon>
        <taxon>Kerstersia</taxon>
    </lineage>
</organism>
<evidence type="ECO:0000313" key="3">
    <source>
        <dbReference type="Proteomes" id="UP000078084"/>
    </source>
</evidence>
<protein>
    <recommendedName>
        <fullName evidence="5">DUF2513 domain-containing protein</fullName>
    </recommendedName>
</protein>
<dbReference type="AlphaFoldDB" id="A0A171KVA2"/>
<evidence type="ECO:0008006" key="5">
    <source>
        <dbReference type="Google" id="ProtNLM"/>
    </source>
</evidence>
<dbReference type="EMBL" id="SGWZ01000001">
    <property type="protein sequence ID" value="RZS74010.1"/>
    <property type="molecule type" value="Genomic_DNA"/>
</dbReference>
<dbReference type="EMBL" id="LBNE01000001">
    <property type="protein sequence ID" value="KKO72819.1"/>
    <property type="molecule type" value="Genomic_DNA"/>
</dbReference>
<sequence>MQRDFDLIVTLLGAFRDADSATLTANDLTVLLQEEDSSEDLERVLLHLDLLEDAGLARKVDETGIPEDDAWRITWKGYDALEQDEEDDLDDDEDELND</sequence>
<name>A0A171KVA2_9BURK</name>
<dbReference type="GeneID" id="99727287"/>
<dbReference type="OrthoDB" id="8636886at2"/>
<accession>A0A171KVA2</accession>
<gene>
    <name evidence="1" type="ORF">AAV32_00145</name>
    <name evidence="2" type="ORF">EV679_1220</name>
</gene>
<comment type="caution">
    <text evidence="1">The sequence shown here is derived from an EMBL/GenBank/DDBJ whole genome shotgun (WGS) entry which is preliminary data.</text>
</comment>